<comment type="similarity">
    <text evidence="2 5">Belongs to the RxLR effector family.</text>
</comment>
<keyword evidence="3 5" id="KW-0964">Secreted</keyword>
<dbReference type="AlphaFoldDB" id="A0A2P4YFP4"/>
<comment type="caution">
    <text evidence="6">The sequence shown here is derived from an EMBL/GenBank/DDBJ whole genome shotgun (WGS) entry which is preliminary data.</text>
</comment>
<dbReference type="Proteomes" id="UP000237271">
    <property type="component" value="Unassembled WGS sequence"/>
</dbReference>
<reference evidence="6 7" key="1">
    <citation type="journal article" date="2017" name="Genome Biol. Evol.">
        <title>Phytophthora megakarya and P. palmivora, closely related causal agents of cacao black pod rot, underwent increases in genome sizes and gene numbers by different mechanisms.</title>
        <authorList>
            <person name="Ali S.S."/>
            <person name="Shao J."/>
            <person name="Lary D.J."/>
            <person name="Kronmiller B."/>
            <person name="Shen D."/>
            <person name="Strem M.D."/>
            <person name="Amoako-Attah I."/>
            <person name="Akrofi A.Y."/>
            <person name="Begoude B.A."/>
            <person name="Ten Hoopen G.M."/>
            <person name="Coulibaly K."/>
            <person name="Kebe B.I."/>
            <person name="Melnick R.L."/>
            <person name="Guiltinan M.J."/>
            <person name="Tyler B.M."/>
            <person name="Meinhardt L.W."/>
            <person name="Bailey B.A."/>
        </authorList>
    </citation>
    <scope>NUCLEOTIDE SEQUENCE [LARGE SCALE GENOMIC DNA]</scope>
    <source>
        <strain evidence="7">sbr112.9</strain>
    </source>
</reference>
<dbReference type="PROSITE" id="PS51257">
    <property type="entry name" value="PROKAR_LIPOPROTEIN"/>
    <property type="match status" value="1"/>
</dbReference>
<evidence type="ECO:0000256" key="2">
    <source>
        <dbReference type="ARBA" id="ARBA00010400"/>
    </source>
</evidence>
<evidence type="ECO:0000256" key="5">
    <source>
        <dbReference type="RuleBase" id="RU367124"/>
    </source>
</evidence>
<proteinExistence type="inferred from homology"/>
<protein>
    <recommendedName>
        <fullName evidence="5">RxLR effector protein</fullName>
    </recommendedName>
</protein>
<organism evidence="6 7">
    <name type="scientific">Phytophthora palmivora</name>
    <dbReference type="NCBI Taxonomy" id="4796"/>
    <lineage>
        <taxon>Eukaryota</taxon>
        <taxon>Sar</taxon>
        <taxon>Stramenopiles</taxon>
        <taxon>Oomycota</taxon>
        <taxon>Peronosporomycetes</taxon>
        <taxon>Peronosporales</taxon>
        <taxon>Peronosporaceae</taxon>
        <taxon>Phytophthora</taxon>
    </lineage>
</organism>
<dbReference type="EMBL" id="NCKW01003408">
    <property type="protein sequence ID" value="POM76647.1"/>
    <property type="molecule type" value="Genomic_DNA"/>
</dbReference>
<evidence type="ECO:0000256" key="1">
    <source>
        <dbReference type="ARBA" id="ARBA00004613"/>
    </source>
</evidence>
<evidence type="ECO:0000256" key="3">
    <source>
        <dbReference type="ARBA" id="ARBA00022525"/>
    </source>
</evidence>
<comment type="function">
    <text evidence="5">Effector that suppresses plant defense responses during pathogen infection.</text>
</comment>
<gene>
    <name evidence="6" type="ORF">PHPALM_6089</name>
</gene>
<evidence type="ECO:0000313" key="7">
    <source>
        <dbReference type="Proteomes" id="UP000237271"/>
    </source>
</evidence>
<name>A0A2P4YFP4_9STRA</name>
<comment type="subcellular location">
    <subcellularLocation>
        <location evidence="1 5">Secreted</location>
    </subcellularLocation>
</comment>
<evidence type="ECO:0000313" key="6">
    <source>
        <dbReference type="EMBL" id="POM76647.1"/>
    </source>
</evidence>
<sequence>MRVVYVLLAVSILFSCSNGTELTVLNTTPQKDIRVEGMTGRRLRSYDMGDLDNASNEERAFDISKLDDLMSADKIRNALKNIDDQEALFKTWHVDEATSKAVLARLMEKDKRIANMPILAKYNDFRTRHAFNTIMDSWLDTKTLDEISTALKAFKTDPMTIQFRAWYKDGITPTQFTSALNKITNPDKRKSYGALESHYKEFVKMKDKEAAATIKKAAEEMN</sequence>
<dbReference type="OrthoDB" id="129568at2759"/>
<dbReference type="Pfam" id="PF16810">
    <property type="entry name" value="RXLR"/>
    <property type="match status" value="1"/>
</dbReference>
<feature type="signal peptide" evidence="5">
    <location>
        <begin position="1"/>
        <end position="19"/>
    </location>
</feature>
<keyword evidence="4 5" id="KW-0732">Signal</keyword>
<keyword evidence="7" id="KW-1185">Reference proteome</keyword>
<evidence type="ECO:0000256" key="4">
    <source>
        <dbReference type="ARBA" id="ARBA00022729"/>
    </source>
</evidence>
<feature type="chain" id="PRO_5028503618" description="RxLR effector protein" evidence="5">
    <location>
        <begin position="20"/>
        <end position="222"/>
    </location>
</feature>
<dbReference type="InterPro" id="IPR031825">
    <property type="entry name" value="RXLR"/>
</dbReference>
<accession>A0A2P4YFP4</accession>
<comment type="domain">
    <text evidence="5">The RxLR-dEER motif acts to carry the protein into the host cell cytoplasm through binding to cell surface phosphatidylinositol-3-phosphate.</text>
</comment>
<dbReference type="GO" id="GO:0005576">
    <property type="term" value="C:extracellular region"/>
    <property type="evidence" value="ECO:0007669"/>
    <property type="project" value="UniProtKB-SubCell"/>
</dbReference>